<dbReference type="EMBL" id="JAHUTI010055654">
    <property type="protein sequence ID" value="MED6250209.1"/>
    <property type="molecule type" value="Genomic_DNA"/>
</dbReference>
<evidence type="ECO:0000313" key="2">
    <source>
        <dbReference type="Proteomes" id="UP001345963"/>
    </source>
</evidence>
<proteinExistence type="predicted"/>
<evidence type="ECO:0000313" key="1">
    <source>
        <dbReference type="EMBL" id="MED6250209.1"/>
    </source>
</evidence>
<sequence>MFWSAGSLDQVDPYFIYFFFWGGSVSERDGVIGGQGWCGGSGSGPGSSGGATPSLDCLAQAPAHTWWLLAGAWATWLSGLYWGVVCSWVSGSMGGFAHCSPLGFLHCVC</sequence>
<name>A0ABU7BL89_9TELE</name>
<comment type="caution">
    <text evidence="1">The sequence shown here is derived from an EMBL/GenBank/DDBJ whole genome shotgun (WGS) entry which is preliminary data.</text>
</comment>
<gene>
    <name evidence="1" type="ORF">ATANTOWER_026958</name>
</gene>
<keyword evidence="2" id="KW-1185">Reference proteome</keyword>
<dbReference type="Proteomes" id="UP001345963">
    <property type="component" value="Unassembled WGS sequence"/>
</dbReference>
<reference evidence="1 2" key="1">
    <citation type="submission" date="2021-07" db="EMBL/GenBank/DDBJ databases">
        <authorList>
            <person name="Palmer J.M."/>
        </authorList>
    </citation>
    <scope>NUCLEOTIDE SEQUENCE [LARGE SCALE GENOMIC DNA]</scope>
    <source>
        <strain evidence="1 2">AT_MEX2019</strain>
        <tissue evidence="1">Muscle</tissue>
    </source>
</reference>
<organism evidence="1 2">
    <name type="scientific">Ataeniobius toweri</name>
    <dbReference type="NCBI Taxonomy" id="208326"/>
    <lineage>
        <taxon>Eukaryota</taxon>
        <taxon>Metazoa</taxon>
        <taxon>Chordata</taxon>
        <taxon>Craniata</taxon>
        <taxon>Vertebrata</taxon>
        <taxon>Euteleostomi</taxon>
        <taxon>Actinopterygii</taxon>
        <taxon>Neopterygii</taxon>
        <taxon>Teleostei</taxon>
        <taxon>Neoteleostei</taxon>
        <taxon>Acanthomorphata</taxon>
        <taxon>Ovalentaria</taxon>
        <taxon>Atherinomorphae</taxon>
        <taxon>Cyprinodontiformes</taxon>
        <taxon>Goodeidae</taxon>
        <taxon>Ataeniobius</taxon>
    </lineage>
</organism>
<protein>
    <submittedName>
        <fullName evidence="1">Uncharacterized protein</fullName>
    </submittedName>
</protein>
<accession>A0ABU7BL89</accession>